<comment type="caution">
    <text evidence="2">The sequence shown here is derived from an EMBL/GenBank/DDBJ whole genome shotgun (WGS) entry which is preliminary data.</text>
</comment>
<dbReference type="GO" id="GO:0005762">
    <property type="term" value="C:mitochondrial large ribosomal subunit"/>
    <property type="evidence" value="ECO:0007669"/>
    <property type="project" value="TreeGrafter"/>
</dbReference>
<dbReference type="EMBL" id="JAVXUO010000394">
    <property type="protein sequence ID" value="KAK2992602.1"/>
    <property type="molecule type" value="Genomic_DNA"/>
</dbReference>
<keyword evidence="3" id="KW-1185">Reference proteome</keyword>
<sequence>MVESGIQDSIVKRHTDDHPPQITVTFVNGVEEMFDASATPAQDIRNMILEKGQMLETEQMFKEAGEKWPVVIPEEELSQSFPVQEKASAMKPARDERDTGPLLPFEELLNVASINASSEQKEDCKTNGLENCSLPDPHALLHVTSRKKPPLRKKISQKENHELVEMQEEYEDLLQKFETQKTISDIQIDYLTKQLGEAGFHMDEKSQDNSSCHINECTTPGKSNLLMTKSEAILVIKQLQEKIRILETKKSSSLQNLDSVVELATEQNIYAREKYEKLDPKLPVYNREEDAHDTITNTQALRFLKRWVPKHYHDFTG</sequence>
<evidence type="ECO:0000256" key="1">
    <source>
        <dbReference type="SAM" id="Coils"/>
    </source>
</evidence>
<dbReference type="Proteomes" id="UP001187471">
    <property type="component" value="Unassembled WGS sequence"/>
</dbReference>
<protein>
    <submittedName>
        <fullName evidence="2">Uncharacterized protein</fullName>
    </submittedName>
</protein>
<feature type="coiled-coil region" evidence="1">
    <location>
        <begin position="229"/>
        <end position="256"/>
    </location>
</feature>
<dbReference type="PANTHER" id="PTHR33618:SF1">
    <property type="entry name" value="LARGE RIBOSOMAL SUBUNIT PROTEIN ML53"/>
    <property type="match status" value="1"/>
</dbReference>
<keyword evidence="1" id="KW-0175">Coiled coil</keyword>
<dbReference type="AlphaFoldDB" id="A0AA88RNF0"/>
<dbReference type="PANTHER" id="PTHR33618">
    <property type="entry name" value="39S RIBOSOMAL PROTEIN L53, MITOCHONDRIAL"/>
    <property type="match status" value="1"/>
</dbReference>
<organism evidence="2 3">
    <name type="scientific">Escallonia rubra</name>
    <dbReference type="NCBI Taxonomy" id="112253"/>
    <lineage>
        <taxon>Eukaryota</taxon>
        <taxon>Viridiplantae</taxon>
        <taxon>Streptophyta</taxon>
        <taxon>Embryophyta</taxon>
        <taxon>Tracheophyta</taxon>
        <taxon>Spermatophyta</taxon>
        <taxon>Magnoliopsida</taxon>
        <taxon>eudicotyledons</taxon>
        <taxon>Gunneridae</taxon>
        <taxon>Pentapetalae</taxon>
        <taxon>asterids</taxon>
        <taxon>campanulids</taxon>
        <taxon>Escalloniales</taxon>
        <taxon>Escalloniaceae</taxon>
        <taxon>Escallonia</taxon>
    </lineage>
</organism>
<feature type="coiled-coil region" evidence="1">
    <location>
        <begin position="156"/>
        <end position="183"/>
    </location>
</feature>
<dbReference type="InterPro" id="IPR052473">
    <property type="entry name" value="mtLSU_mL53"/>
</dbReference>
<evidence type="ECO:0000313" key="3">
    <source>
        <dbReference type="Proteomes" id="UP001187471"/>
    </source>
</evidence>
<accession>A0AA88RNF0</accession>
<proteinExistence type="predicted"/>
<reference evidence="2" key="1">
    <citation type="submission" date="2022-12" db="EMBL/GenBank/DDBJ databases">
        <title>Draft genome assemblies for two species of Escallonia (Escalloniales).</title>
        <authorList>
            <person name="Chanderbali A."/>
            <person name="Dervinis C."/>
            <person name="Anghel I."/>
            <person name="Soltis D."/>
            <person name="Soltis P."/>
            <person name="Zapata F."/>
        </authorList>
    </citation>
    <scope>NUCLEOTIDE SEQUENCE</scope>
    <source>
        <strain evidence="2">UCBG92.1500</strain>
        <tissue evidence="2">Leaf</tissue>
    </source>
</reference>
<evidence type="ECO:0000313" key="2">
    <source>
        <dbReference type="EMBL" id="KAK2992602.1"/>
    </source>
</evidence>
<name>A0AA88RNF0_9ASTE</name>
<gene>
    <name evidence="2" type="ORF">RJ640_015958</name>
</gene>